<comment type="caution">
    <text evidence="1">The sequence shown here is derived from an EMBL/GenBank/DDBJ whole genome shotgun (WGS) entry which is preliminary data.</text>
</comment>
<accession>A0A8S3AW66</accession>
<evidence type="ECO:0000313" key="2">
    <source>
        <dbReference type="Proteomes" id="UP000676336"/>
    </source>
</evidence>
<feature type="non-terminal residue" evidence="1">
    <location>
        <position position="1"/>
    </location>
</feature>
<dbReference type="AlphaFoldDB" id="A0A8S3AW66"/>
<dbReference type="Proteomes" id="UP000676336">
    <property type="component" value="Unassembled WGS sequence"/>
</dbReference>
<reference evidence="1" key="1">
    <citation type="submission" date="2021-02" db="EMBL/GenBank/DDBJ databases">
        <authorList>
            <person name="Nowell W R."/>
        </authorList>
    </citation>
    <scope>NUCLEOTIDE SEQUENCE</scope>
</reference>
<protein>
    <submittedName>
        <fullName evidence="1">Uncharacterized protein</fullName>
    </submittedName>
</protein>
<organism evidence="1 2">
    <name type="scientific">Rotaria magnacalcarata</name>
    <dbReference type="NCBI Taxonomy" id="392030"/>
    <lineage>
        <taxon>Eukaryota</taxon>
        <taxon>Metazoa</taxon>
        <taxon>Spiralia</taxon>
        <taxon>Gnathifera</taxon>
        <taxon>Rotifera</taxon>
        <taxon>Eurotatoria</taxon>
        <taxon>Bdelloidea</taxon>
        <taxon>Philodinida</taxon>
        <taxon>Philodinidae</taxon>
        <taxon>Rotaria</taxon>
    </lineage>
</organism>
<dbReference type="EMBL" id="CAJOBI010135763">
    <property type="protein sequence ID" value="CAF4744701.1"/>
    <property type="molecule type" value="Genomic_DNA"/>
</dbReference>
<proteinExistence type="predicted"/>
<sequence>TDDIIVLDRRVLVVVGVDGNVVKAVDNDAVAVVVIRGGLDAESFFKVNSMLL</sequence>
<gene>
    <name evidence="1" type="ORF">SMN809_LOCUS44867</name>
</gene>
<name>A0A8S3AW66_9BILA</name>
<evidence type="ECO:0000313" key="1">
    <source>
        <dbReference type="EMBL" id="CAF4744701.1"/>
    </source>
</evidence>